<proteinExistence type="inferred from homology"/>
<dbReference type="OrthoDB" id="6280089at2759"/>
<dbReference type="KEGG" id="lgi:LOTGIDRAFT_117302"/>
<protein>
    <recommendedName>
        <fullName evidence="7">UDP-glucuronosyltransferase</fullName>
    </recommendedName>
</protein>
<dbReference type="PANTHER" id="PTHR48043:SF145">
    <property type="entry name" value="FI06409P-RELATED"/>
    <property type="match status" value="1"/>
</dbReference>
<reference evidence="5 6" key="1">
    <citation type="journal article" date="2013" name="Nature">
        <title>Insights into bilaterian evolution from three spiralian genomes.</title>
        <authorList>
            <person name="Simakov O."/>
            <person name="Marletaz F."/>
            <person name="Cho S.J."/>
            <person name="Edsinger-Gonzales E."/>
            <person name="Havlak P."/>
            <person name="Hellsten U."/>
            <person name="Kuo D.H."/>
            <person name="Larsson T."/>
            <person name="Lv J."/>
            <person name="Arendt D."/>
            <person name="Savage R."/>
            <person name="Osoegawa K."/>
            <person name="de Jong P."/>
            <person name="Grimwood J."/>
            <person name="Chapman J.A."/>
            <person name="Shapiro H."/>
            <person name="Aerts A."/>
            <person name="Otillar R.P."/>
            <person name="Terry A.Y."/>
            <person name="Boore J.L."/>
            <person name="Grigoriev I.V."/>
            <person name="Lindberg D.R."/>
            <person name="Seaver E.C."/>
            <person name="Weisblat D.A."/>
            <person name="Putnam N.H."/>
            <person name="Rokhsar D.S."/>
        </authorList>
    </citation>
    <scope>NUCLEOTIDE SEQUENCE [LARGE SCALE GENOMIC DNA]</scope>
</reference>
<dbReference type="HOGENOM" id="CLU_012949_2_0_1"/>
<keyword evidence="3" id="KW-0808">Transferase</keyword>
<dbReference type="SUPFAM" id="SSF53756">
    <property type="entry name" value="UDP-Glycosyltransferase/glycogen phosphorylase"/>
    <property type="match status" value="1"/>
</dbReference>
<evidence type="ECO:0000313" key="5">
    <source>
        <dbReference type="EMBL" id="ESO95139.1"/>
    </source>
</evidence>
<name>V4C102_LOTGI</name>
<dbReference type="InterPro" id="IPR002213">
    <property type="entry name" value="UDP_glucos_trans"/>
</dbReference>
<keyword evidence="4" id="KW-1133">Transmembrane helix</keyword>
<feature type="transmembrane region" description="Helical" evidence="4">
    <location>
        <begin position="382"/>
        <end position="402"/>
    </location>
</feature>
<evidence type="ECO:0000256" key="3">
    <source>
        <dbReference type="ARBA" id="ARBA00022679"/>
    </source>
</evidence>
<gene>
    <name evidence="5" type="ORF">LOTGIDRAFT_117302</name>
</gene>
<evidence type="ECO:0000256" key="2">
    <source>
        <dbReference type="ARBA" id="ARBA00022676"/>
    </source>
</evidence>
<dbReference type="STRING" id="225164.V4C102"/>
<keyword evidence="4" id="KW-0812">Transmembrane</keyword>
<dbReference type="EMBL" id="KB201701">
    <property type="protein sequence ID" value="ESO95139.1"/>
    <property type="molecule type" value="Genomic_DNA"/>
</dbReference>
<comment type="similarity">
    <text evidence="1">Belongs to the UDP-glycosyltransferase family.</text>
</comment>
<organism evidence="5 6">
    <name type="scientific">Lottia gigantea</name>
    <name type="common">Giant owl limpet</name>
    <dbReference type="NCBI Taxonomy" id="225164"/>
    <lineage>
        <taxon>Eukaryota</taxon>
        <taxon>Metazoa</taxon>
        <taxon>Spiralia</taxon>
        <taxon>Lophotrochozoa</taxon>
        <taxon>Mollusca</taxon>
        <taxon>Gastropoda</taxon>
        <taxon>Patellogastropoda</taxon>
        <taxon>Lottioidea</taxon>
        <taxon>Lottiidae</taxon>
        <taxon>Lottia</taxon>
    </lineage>
</organism>
<dbReference type="Proteomes" id="UP000030746">
    <property type="component" value="Unassembled WGS sequence"/>
</dbReference>
<dbReference type="GeneID" id="20231477"/>
<evidence type="ECO:0008006" key="7">
    <source>
        <dbReference type="Google" id="ProtNLM"/>
    </source>
</evidence>
<dbReference type="CDD" id="cd03784">
    <property type="entry name" value="GT1_Gtf-like"/>
    <property type="match status" value="1"/>
</dbReference>
<dbReference type="CTD" id="20231477"/>
<keyword evidence="2" id="KW-0328">Glycosyltransferase</keyword>
<dbReference type="GO" id="GO:0008194">
    <property type="term" value="F:UDP-glycosyltransferase activity"/>
    <property type="evidence" value="ECO:0007669"/>
    <property type="project" value="InterPro"/>
</dbReference>
<dbReference type="InterPro" id="IPR050271">
    <property type="entry name" value="UDP-glycosyltransferase"/>
</dbReference>
<evidence type="ECO:0000256" key="1">
    <source>
        <dbReference type="ARBA" id="ARBA00009995"/>
    </source>
</evidence>
<dbReference type="AlphaFoldDB" id="V4C102"/>
<dbReference type="PANTHER" id="PTHR48043">
    <property type="entry name" value="EG:EG0003.4 PROTEIN-RELATED"/>
    <property type="match status" value="1"/>
</dbReference>
<keyword evidence="4" id="KW-0472">Membrane</keyword>
<keyword evidence="6" id="KW-1185">Reference proteome</keyword>
<evidence type="ECO:0000313" key="6">
    <source>
        <dbReference type="Proteomes" id="UP000030746"/>
    </source>
</evidence>
<dbReference type="OMA" id="IMPMAHG"/>
<dbReference type="FunFam" id="3.40.50.2000:FF:000021">
    <property type="entry name" value="UDP-glucuronosyltransferase"/>
    <property type="match status" value="1"/>
</dbReference>
<sequence length="408" mass="46418">MFFRNDRNLFQFFLLARAISFNIFTATFHSIKKIEERLRGEHFDIAIVDGIPLCQYYFYVAKFLSIPTIAEGSVIEQYLSNTPFQTNILPSPLSGSTNQMSFSGRLFNFFAQCFSRFLLSYVLHQPDVSILSPELNKYSAEHLYKESLLFIENADHIVDYPKAIFPNYIQAGPLTASPPKPLTPDLEKFMHKSVKEVVYISLGSVVESLPEYIIKKLETVAKDLEKLIIFKSNSESENGHIKHVKWVPQNDILGHNKTVLFLSHCGKNSFLESLYHGVPIICMPFNVDAFGIASKAEHFKIGAQFDIRTSTVEEISAIVNSVLNNRNIRENVQRASTIIKDRHFTPAQTACNAIEHVFKYGSDHMTSPMKDLSFLAYSGGDVWMVVFVASSFVCWLTTKLFLKCVKIY</sequence>
<dbReference type="RefSeq" id="XP_009054327.1">
    <property type="nucleotide sequence ID" value="XM_009056079.1"/>
</dbReference>
<evidence type="ECO:0000256" key="4">
    <source>
        <dbReference type="SAM" id="Phobius"/>
    </source>
</evidence>
<dbReference type="Gene3D" id="3.40.50.2000">
    <property type="entry name" value="Glycogen Phosphorylase B"/>
    <property type="match status" value="1"/>
</dbReference>
<dbReference type="Pfam" id="PF00201">
    <property type="entry name" value="UDPGT"/>
    <property type="match status" value="1"/>
</dbReference>
<accession>V4C102</accession>